<reference evidence="9 10" key="1">
    <citation type="submission" date="2016-03" db="EMBL/GenBank/DDBJ databases">
        <title>Comparative genomics of Pseudogymnoascus destructans, the fungus causing white-nose syndrome of bats.</title>
        <authorList>
            <person name="Palmer J.M."/>
            <person name="Drees K.P."/>
            <person name="Foster J.T."/>
            <person name="Lindner D.L."/>
        </authorList>
    </citation>
    <scope>NUCLEOTIDE SEQUENCE [LARGE SCALE GENOMIC DNA]</scope>
    <source>
        <strain evidence="9 10">UAMH 10579</strain>
    </source>
</reference>
<dbReference type="CDD" id="cd12148">
    <property type="entry name" value="fungal_TF_MHR"/>
    <property type="match status" value="1"/>
</dbReference>
<keyword evidence="5" id="KW-0539">Nucleus</keyword>
<keyword evidence="4" id="KW-0804">Transcription</keyword>
<dbReference type="GO" id="GO:0006351">
    <property type="term" value="P:DNA-templated transcription"/>
    <property type="evidence" value="ECO:0007669"/>
    <property type="project" value="InterPro"/>
</dbReference>
<organism evidence="9 10">
    <name type="scientific">Pseudogymnoascus verrucosus</name>
    <dbReference type="NCBI Taxonomy" id="342668"/>
    <lineage>
        <taxon>Eukaryota</taxon>
        <taxon>Fungi</taxon>
        <taxon>Dikarya</taxon>
        <taxon>Ascomycota</taxon>
        <taxon>Pezizomycotina</taxon>
        <taxon>Leotiomycetes</taxon>
        <taxon>Thelebolales</taxon>
        <taxon>Thelebolaceae</taxon>
        <taxon>Pseudogymnoascus</taxon>
    </lineage>
</organism>
<dbReference type="InterPro" id="IPR051127">
    <property type="entry name" value="Fungal_SecMet_Regulators"/>
</dbReference>
<dbReference type="SUPFAM" id="SSF57701">
    <property type="entry name" value="Zn2/Cys6 DNA-binding domain"/>
    <property type="match status" value="1"/>
</dbReference>
<dbReference type="InterPro" id="IPR036864">
    <property type="entry name" value="Zn2-C6_fun-type_DNA-bd_sf"/>
</dbReference>
<feature type="domain" description="Zn(2)-C6 fungal-type" evidence="8">
    <location>
        <begin position="33"/>
        <end position="66"/>
    </location>
</feature>
<evidence type="ECO:0000313" key="9">
    <source>
        <dbReference type="EMBL" id="PQM43834.1"/>
    </source>
</evidence>
<keyword evidence="7" id="KW-0812">Transmembrane</keyword>
<keyword evidence="10" id="KW-1185">Reference proteome</keyword>
<dbReference type="GeneID" id="84234282"/>
<dbReference type="Pfam" id="PF00172">
    <property type="entry name" value="Zn_clus"/>
    <property type="match status" value="1"/>
</dbReference>
<keyword evidence="7" id="KW-0472">Membrane</keyword>
<evidence type="ECO:0000256" key="6">
    <source>
        <dbReference type="SAM" id="MobiDB-lite"/>
    </source>
</evidence>
<proteinExistence type="predicted"/>
<feature type="region of interest" description="Disordered" evidence="6">
    <location>
        <begin position="94"/>
        <end position="127"/>
    </location>
</feature>
<dbReference type="GO" id="GO:0000435">
    <property type="term" value="P:positive regulation of transcription from RNA polymerase II promoter by galactose"/>
    <property type="evidence" value="ECO:0007669"/>
    <property type="project" value="TreeGrafter"/>
</dbReference>
<reference evidence="10" key="2">
    <citation type="journal article" date="2018" name="Nat. Commun.">
        <title>Extreme sensitivity to ultraviolet light in the fungal pathogen causing white-nose syndrome of bats.</title>
        <authorList>
            <person name="Palmer J.M."/>
            <person name="Drees K.P."/>
            <person name="Foster J.T."/>
            <person name="Lindner D.L."/>
        </authorList>
    </citation>
    <scope>NUCLEOTIDE SEQUENCE [LARGE SCALE GENOMIC DNA]</scope>
    <source>
        <strain evidence="10">UAMH 10579</strain>
    </source>
</reference>
<dbReference type="SMART" id="SM00906">
    <property type="entry name" value="Fungal_trans"/>
    <property type="match status" value="1"/>
</dbReference>
<dbReference type="CDD" id="cd00067">
    <property type="entry name" value="GAL4"/>
    <property type="match status" value="1"/>
</dbReference>
<dbReference type="SMART" id="SM00066">
    <property type="entry name" value="GAL4"/>
    <property type="match status" value="1"/>
</dbReference>
<accession>A0A2P6FGR2</accession>
<name>A0A2P6FGR2_9PEZI</name>
<keyword evidence="1" id="KW-0479">Metal-binding</keyword>
<evidence type="ECO:0000256" key="4">
    <source>
        <dbReference type="ARBA" id="ARBA00023163"/>
    </source>
</evidence>
<dbReference type="EMBL" id="KV460206">
    <property type="protein sequence ID" value="PQM43834.1"/>
    <property type="molecule type" value="Genomic_DNA"/>
</dbReference>
<dbReference type="GO" id="GO:0000981">
    <property type="term" value="F:DNA-binding transcription factor activity, RNA polymerase II-specific"/>
    <property type="evidence" value="ECO:0007669"/>
    <property type="project" value="InterPro"/>
</dbReference>
<evidence type="ECO:0000256" key="2">
    <source>
        <dbReference type="ARBA" id="ARBA00023015"/>
    </source>
</evidence>
<dbReference type="GO" id="GO:0000978">
    <property type="term" value="F:RNA polymerase II cis-regulatory region sequence-specific DNA binding"/>
    <property type="evidence" value="ECO:0007669"/>
    <property type="project" value="TreeGrafter"/>
</dbReference>
<dbReference type="PROSITE" id="PS50048">
    <property type="entry name" value="ZN2_CY6_FUNGAL_2"/>
    <property type="match status" value="1"/>
</dbReference>
<evidence type="ECO:0000259" key="8">
    <source>
        <dbReference type="PROSITE" id="PS50048"/>
    </source>
</evidence>
<keyword evidence="2" id="KW-0805">Transcription regulation</keyword>
<keyword evidence="7" id="KW-1133">Transmembrane helix</keyword>
<evidence type="ECO:0000256" key="1">
    <source>
        <dbReference type="ARBA" id="ARBA00022723"/>
    </source>
</evidence>
<dbReference type="InterPro" id="IPR007219">
    <property type="entry name" value="XnlR_reg_dom"/>
</dbReference>
<protein>
    <recommendedName>
        <fullName evidence="8">Zn(2)-C6 fungal-type domain-containing protein</fullName>
    </recommendedName>
</protein>
<evidence type="ECO:0000313" key="10">
    <source>
        <dbReference type="Proteomes" id="UP000091956"/>
    </source>
</evidence>
<dbReference type="Proteomes" id="UP000091956">
    <property type="component" value="Unassembled WGS sequence"/>
</dbReference>
<dbReference type="InterPro" id="IPR001138">
    <property type="entry name" value="Zn2Cys6_DnaBD"/>
</dbReference>
<dbReference type="GO" id="GO:0008270">
    <property type="term" value="F:zinc ion binding"/>
    <property type="evidence" value="ECO:0007669"/>
    <property type="project" value="InterPro"/>
</dbReference>
<sequence length="710" mass="79631">MEMQHILDDRRQEFNSQNCGVEQAPRRLKNKLACEECRDRKIRCDGRRPVCRSCLRKKLPPERCSYSTHSSTDNHAARDDSYTKALENRIAELESGHGHSPRIASVPTPTSQQHVERQNATDNSPPYLGRASAVGFMEEVIETLKPAEALATKTLSRGYIAVEAPESSPSSWFAGNSRGDQDSIVLGVDLVLPPRRTADSLLRSYWVGAHPLLPIIHKSAFLARYERLWSGTLSTSENDGESSRNSELVFHFMLNIVFALGCRFMSISGQGQLSSDLNSRQPFFDRAMKLMTLDLLDDGSIELVQSLLITVQYIQTLELSNKGWVILGMAIRLAQSINIHVGVGRESQAKREERRRTWCVCILLDRVHAMTFGRPSMLHSQHHTTLPQMIDDEYFAVDVDEADRQHPLGIPCKSAYFASIVTLSDITAEILRLYYTTTPGTAVGLKPEKDYNSLLQLDAQLESWKQGLPSYLRFGIDNQSGDPTDLFVRQAHLLHHRLLYSRILLFRRVVVRLAAESFVQPQKSTTTRLEQTLGLGCVETCRLAAQELLEVIHPHIGTWLLPPPWYTVFAIYTAGTVLAVVFITPAFRNALDAHQLTTLRHSWELSIDSLKQYQQLNVPSASKCLLNLLKIYKVSESETRSSELNANDVALAGTAPDPGSATARNLCLSEDGQCIFPGQDDPRQLEALFLDSTFWADENMDWLVDLSNGA</sequence>
<evidence type="ECO:0000256" key="3">
    <source>
        <dbReference type="ARBA" id="ARBA00023125"/>
    </source>
</evidence>
<keyword evidence="3" id="KW-0238">DNA-binding</keyword>
<dbReference type="AlphaFoldDB" id="A0A2P6FGR2"/>
<dbReference type="PANTHER" id="PTHR47424">
    <property type="entry name" value="REGULATORY PROTEIN GAL4"/>
    <property type="match status" value="1"/>
</dbReference>
<evidence type="ECO:0000256" key="5">
    <source>
        <dbReference type="ARBA" id="ARBA00023242"/>
    </source>
</evidence>
<dbReference type="RefSeq" id="XP_059320165.1">
    <property type="nucleotide sequence ID" value="XM_059464182.1"/>
</dbReference>
<dbReference type="Pfam" id="PF04082">
    <property type="entry name" value="Fungal_trans"/>
    <property type="match status" value="1"/>
</dbReference>
<gene>
    <name evidence="9" type="ORF">VE01_10730</name>
</gene>
<dbReference type="Gene3D" id="4.10.240.10">
    <property type="entry name" value="Zn(2)-C6 fungal-type DNA-binding domain"/>
    <property type="match status" value="1"/>
</dbReference>
<evidence type="ECO:0000256" key="7">
    <source>
        <dbReference type="SAM" id="Phobius"/>
    </source>
</evidence>
<feature type="transmembrane region" description="Helical" evidence="7">
    <location>
        <begin position="565"/>
        <end position="587"/>
    </location>
</feature>
<dbReference type="PANTHER" id="PTHR47424:SF3">
    <property type="entry name" value="REGULATORY PROTEIN GAL4"/>
    <property type="match status" value="1"/>
</dbReference>
<dbReference type="GO" id="GO:0005634">
    <property type="term" value="C:nucleus"/>
    <property type="evidence" value="ECO:0007669"/>
    <property type="project" value="TreeGrafter"/>
</dbReference>